<organism evidence="1 2">
    <name type="scientific">Dysosmobacter welbionis</name>
    <dbReference type="NCBI Taxonomy" id="2093857"/>
    <lineage>
        <taxon>Bacteria</taxon>
        <taxon>Bacillati</taxon>
        <taxon>Bacillota</taxon>
        <taxon>Clostridia</taxon>
        <taxon>Eubacteriales</taxon>
        <taxon>Oscillospiraceae</taxon>
        <taxon>Dysosmobacter</taxon>
    </lineage>
</organism>
<dbReference type="InterPro" id="IPR000415">
    <property type="entry name" value="Nitroreductase-like"/>
</dbReference>
<proteinExistence type="predicted"/>
<dbReference type="Proteomes" id="UP000298642">
    <property type="component" value="Chromosome"/>
</dbReference>
<dbReference type="GO" id="GO:0016491">
    <property type="term" value="F:oxidoreductase activity"/>
    <property type="evidence" value="ECO:0007669"/>
    <property type="project" value="InterPro"/>
</dbReference>
<dbReference type="AlphaFoldDB" id="A0A4D7AK13"/>
<protein>
    <recommendedName>
        <fullName evidence="3">Nitroreductase domain-containing protein</fullName>
    </recommendedName>
</protein>
<dbReference type="SUPFAM" id="SSF55469">
    <property type="entry name" value="FMN-dependent nitroreductase-like"/>
    <property type="match status" value="1"/>
</dbReference>
<dbReference type="GeneID" id="89523542"/>
<dbReference type="Gene3D" id="3.40.109.10">
    <property type="entry name" value="NADH Oxidase"/>
    <property type="match status" value="1"/>
</dbReference>
<keyword evidence="2" id="KW-1185">Reference proteome</keyword>
<dbReference type="EMBL" id="CP034413">
    <property type="protein sequence ID" value="QCI59329.1"/>
    <property type="molecule type" value="Genomic_DNA"/>
</dbReference>
<sequence>MMEVGPRKLMDFVEIWCVIENVFLATTDESLGRSMRIPTEEQPRKILEVLGCPSGYQLPCIIGIGHIAEGAEYRSRFIRI</sequence>
<name>A0A4D7AK13_9FIRM</name>
<dbReference type="KEGG" id="obj:EIO64_08885"/>
<reference evidence="2" key="1">
    <citation type="submission" date="2018-12" db="EMBL/GenBank/DDBJ databases">
        <title>Dusodibacter welbiota gen. nov., sp. nov., isolated from human faeces and emended description of the Oscillibacter genus.</title>
        <authorList>
            <person name="Le Roy T."/>
            <person name="Van der Smissen P."/>
            <person name="Delzenne N."/>
            <person name="Muccioli G."/>
            <person name="Collet J.F."/>
            <person name="Cani P.D."/>
        </authorList>
    </citation>
    <scope>NUCLEOTIDE SEQUENCE [LARGE SCALE GENOMIC DNA]</scope>
    <source>
        <strain evidence="2">J115</strain>
    </source>
</reference>
<evidence type="ECO:0000313" key="2">
    <source>
        <dbReference type="Proteomes" id="UP000298642"/>
    </source>
</evidence>
<accession>A0A4D7AK13</accession>
<dbReference type="RefSeq" id="WP_025544131.1">
    <property type="nucleotide sequence ID" value="NZ_CP034413.3"/>
</dbReference>
<evidence type="ECO:0008006" key="3">
    <source>
        <dbReference type="Google" id="ProtNLM"/>
    </source>
</evidence>
<gene>
    <name evidence="1" type="ORF">EIO64_08885</name>
</gene>
<evidence type="ECO:0000313" key="1">
    <source>
        <dbReference type="EMBL" id="QCI59329.1"/>
    </source>
</evidence>